<name>A0A7K1SSY0_9SPHI</name>
<gene>
    <name evidence="2" type="ORF">GO621_02620</name>
</gene>
<dbReference type="Gene3D" id="1.10.1660.10">
    <property type="match status" value="1"/>
</dbReference>
<organism evidence="2 3">
    <name type="scientific">Mucilaginibacter arboris</name>
    <dbReference type="NCBI Taxonomy" id="2682090"/>
    <lineage>
        <taxon>Bacteria</taxon>
        <taxon>Pseudomonadati</taxon>
        <taxon>Bacteroidota</taxon>
        <taxon>Sphingobacteriia</taxon>
        <taxon>Sphingobacteriales</taxon>
        <taxon>Sphingobacteriaceae</taxon>
        <taxon>Mucilaginibacter</taxon>
    </lineage>
</organism>
<accession>A0A7K1SSY0</accession>
<dbReference type="AlphaFoldDB" id="A0A7K1SSY0"/>
<dbReference type="Pfam" id="PF12728">
    <property type="entry name" value="HTH_17"/>
    <property type="match status" value="1"/>
</dbReference>
<sequence length="170" mass="20051">MIHFSCGWPQSNHMRAFRINATRPSITFCGLHFKMSKQMSWGDRRIIKEEIITEYKISYLEIIISEKIEEVLTRVLKGSQSLQQEEFKRYASGLKEDLFESSKLKQEQINHNEKLLDIGELAAKFTVSKQTVHNWIKRRIITGKKMGKGRFFSVREVEESLEKKGFRHRS</sequence>
<dbReference type="EMBL" id="WPIK01000002">
    <property type="protein sequence ID" value="MVN20426.1"/>
    <property type="molecule type" value="Genomic_DNA"/>
</dbReference>
<dbReference type="InterPro" id="IPR041657">
    <property type="entry name" value="HTH_17"/>
</dbReference>
<feature type="domain" description="Helix-turn-helix" evidence="1">
    <location>
        <begin position="115"/>
        <end position="164"/>
    </location>
</feature>
<dbReference type="SUPFAM" id="SSF46955">
    <property type="entry name" value="Putative DNA-binding domain"/>
    <property type="match status" value="1"/>
</dbReference>
<proteinExistence type="predicted"/>
<protein>
    <submittedName>
        <fullName evidence="2">Helix-turn-helix domain-containing protein</fullName>
    </submittedName>
</protein>
<keyword evidence="3" id="KW-1185">Reference proteome</keyword>
<evidence type="ECO:0000259" key="1">
    <source>
        <dbReference type="Pfam" id="PF12728"/>
    </source>
</evidence>
<comment type="caution">
    <text evidence="2">The sequence shown here is derived from an EMBL/GenBank/DDBJ whole genome shotgun (WGS) entry which is preliminary data.</text>
</comment>
<dbReference type="InterPro" id="IPR009061">
    <property type="entry name" value="DNA-bd_dom_put_sf"/>
</dbReference>
<evidence type="ECO:0000313" key="2">
    <source>
        <dbReference type="EMBL" id="MVN20426.1"/>
    </source>
</evidence>
<evidence type="ECO:0000313" key="3">
    <source>
        <dbReference type="Proteomes" id="UP000462014"/>
    </source>
</evidence>
<reference evidence="2 3" key="1">
    <citation type="submission" date="2019-12" db="EMBL/GenBank/DDBJ databases">
        <title>Mucilaginibacter sp. HMF7410 genome sequencing and assembly.</title>
        <authorList>
            <person name="Kang H."/>
            <person name="Cha I."/>
            <person name="Kim H."/>
            <person name="Joh K."/>
        </authorList>
    </citation>
    <scope>NUCLEOTIDE SEQUENCE [LARGE SCALE GENOMIC DNA]</scope>
    <source>
        <strain evidence="2 3">HMF7410</strain>
    </source>
</reference>
<dbReference type="Proteomes" id="UP000462014">
    <property type="component" value="Unassembled WGS sequence"/>
</dbReference>